<dbReference type="VEuPathDB" id="FungiDB:PTTG_29776"/>
<proteinExistence type="predicted"/>
<feature type="non-terminal residue" evidence="1">
    <location>
        <position position="1"/>
    </location>
</feature>
<evidence type="ECO:0000313" key="1">
    <source>
        <dbReference type="EMBL" id="OAV86680.1"/>
    </source>
</evidence>
<dbReference type="EMBL" id="ADAS02000898">
    <property type="protein sequence ID" value="OAV86680.1"/>
    <property type="molecule type" value="Genomic_DNA"/>
</dbReference>
<accession>A0A180G248</accession>
<sequence length="147" mass="16628">LVGLSRQCEQCLASLLPNSYTILENISISITVFLACRSRILGRLDGEVRHGSPSLFCDCQDTSKFDRQERLYFLYLYRWPGYRHLRLIGARSARLGLDRGSPVRVFNDQVCPASQLFPSANHLVHITTGWNKHGPSSVSIAKKMQFS</sequence>
<reference evidence="1" key="1">
    <citation type="submission" date="2009-11" db="EMBL/GenBank/DDBJ databases">
        <authorList>
            <consortium name="The Broad Institute Genome Sequencing Platform"/>
            <person name="Ward D."/>
            <person name="Feldgarden M."/>
            <person name="Earl A."/>
            <person name="Young S.K."/>
            <person name="Zeng Q."/>
            <person name="Koehrsen M."/>
            <person name="Alvarado L."/>
            <person name="Berlin A."/>
            <person name="Bochicchio J."/>
            <person name="Borenstein D."/>
            <person name="Chapman S.B."/>
            <person name="Chen Z."/>
            <person name="Engels R."/>
            <person name="Freedman E."/>
            <person name="Gellesch M."/>
            <person name="Goldberg J."/>
            <person name="Griggs A."/>
            <person name="Gujja S."/>
            <person name="Heilman E."/>
            <person name="Heiman D."/>
            <person name="Hepburn T."/>
            <person name="Howarth C."/>
            <person name="Jen D."/>
            <person name="Larson L."/>
            <person name="Lewis B."/>
            <person name="Mehta T."/>
            <person name="Park D."/>
            <person name="Pearson M."/>
            <person name="Roberts A."/>
            <person name="Saif S."/>
            <person name="Shea T."/>
            <person name="Shenoy N."/>
            <person name="Sisk P."/>
            <person name="Stolte C."/>
            <person name="Sykes S."/>
            <person name="Thomson T."/>
            <person name="Walk T."/>
            <person name="White J."/>
            <person name="Yandava C."/>
            <person name="Izard J."/>
            <person name="Baranova O.V."/>
            <person name="Blanton J.M."/>
            <person name="Tanner A.C."/>
            <person name="Dewhirst F.E."/>
            <person name="Haas B."/>
            <person name="Nusbaum C."/>
            <person name="Birren B."/>
        </authorList>
    </citation>
    <scope>NUCLEOTIDE SEQUENCE [LARGE SCALE GENOMIC DNA]</scope>
    <source>
        <strain evidence="1">1-1 BBBD Race 1</strain>
    </source>
</reference>
<dbReference type="AlphaFoldDB" id="A0A180G248"/>
<gene>
    <name evidence="1" type="ORF">PTTG_29776</name>
</gene>
<comment type="caution">
    <text evidence="1">The sequence shown here is derived from an EMBL/GenBank/DDBJ whole genome shotgun (WGS) entry which is preliminary data.</text>
</comment>
<protein>
    <submittedName>
        <fullName evidence="1">Uncharacterized protein</fullName>
    </submittedName>
</protein>
<name>A0A180G248_PUCT1</name>
<organism evidence="1">
    <name type="scientific">Puccinia triticina (isolate 1-1 / race 1 (BBBD))</name>
    <name type="common">Brown leaf rust fungus</name>
    <dbReference type="NCBI Taxonomy" id="630390"/>
    <lineage>
        <taxon>Eukaryota</taxon>
        <taxon>Fungi</taxon>
        <taxon>Dikarya</taxon>
        <taxon>Basidiomycota</taxon>
        <taxon>Pucciniomycotina</taxon>
        <taxon>Pucciniomycetes</taxon>
        <taxon>Pucciniales</taxon>
        <taxon>Pucciniaceae</taxon>
        <taxon>Puccinia</taxon>
    </lineage>
</organism>
<reference evidence="1" key="2">
    <citation type="submission" date="2016-05" db="EMBL/GenBank/DDBJ databases">
        <title>Comparative analysis highlights variable genome content of wheat rusts and divergence of the mating loci.</title>
        <authorList>
            <person name="Cuomo C.A."/>
            <person name="Bakkeren G."/>
            <person name="Szabo L."/>
            <person name="Khalil H."/>
            <person name="Joly D."/>
            <person name="Goldberg J."/>
            <person name="Young S."/>
            <person name="Zeng Q."/>
            <person name="Fellers J."/>
        </authorList>
    </citation>
    <scope>NUCLEOTIDE SEQUENCE [LARGE SCALE GENOMIC DNA]</scope>
    <source>
        <strain evidence="1">1-1 BBBD Race 1</strain>
    </source>
</reference>